<evidence type="ECO:0000313" key="2">
    <source>
        <dbReference type="EMBL" id="QLV33679.1"/>
    </source>
</evidence>
<geneLocation type="plasmid" evidence="3">
    <name>prhbstw-00370_4</name>
</geneLocation>
<feature type="region of interest" description="Disordered" evidence="1">
    <location>
        <begin position="1"/>
        <end position="44"/>
    </location>
</feature>
<dbReference type="AlphaFoldDB" id="A0AAP9TYL0"/>
<evidence type="ECO:0000256" key="1">
    <source>
        <dbReference type="SAM" id="MobiDB-lite"/>
    </source>
</evidence>
<protein>
    <submittedName>
        <fullName evidence="2">Uncharacterized protein</fullName>
    </submittedName>
</protein>
<reference evidence="3" key="1">
    <citation type="submission" date="2020-06" db="EMBL/GenBank/DDBJ databases">
        <title>REHAB project genomes.</title>
        <authorList>
            <person name="Shaw L.P."/>
        </authorList>
    </citation>
    <scope>NUCLEOTIDE SEQUENCE [LARGE SCALE GENOMIC DNA]</scope>
    <source>
        <strain evidence="3">RHBSTW-00370</strain>
        <plasmid evidence="3">prhbstw-00370_4</plasmid>
    </source>
</reference>
<sequence>MLRRNVTAGRGRTAAQIRPALSQPPPPRQRSAAEPFPPSGAVLAHRPDIVPERDRRQGAHCCVGTPGVQGTNRRRASVLLLSGSRRPVRCWHIALMLRRNVTAGRGRTAAQIRPALSQPPPPRQRSAAEPFPPSGAVLAHRPDIVPERDRRQGAHCCADTPRTQSATAAAPAFCC</sequence>
<proteinExistence type="predicted"/>
<dbReference type="Proteomes" id="UP000512222">
    <property type="component" value="Plasmid pRHBSTW-00370_4"/>
</dbReference>
<evidence type="ECO:0000313" key="3">
    <source>
        <dbReference type="Proteomes" id="UP000512222"/>
    </source>
</evidence>
<dbReference type="EMBL" id="CP056576">
    <property type="protein sequence ID" value="QLV33679.1"/>
    <property type="molecule type" value="Genomic_DNA"/>
</dbReference>
<dbReference type="RefSeq" id="WP_181553762.1">
    <property type="nucleotide sequence ID" value="NZ_CP056576.1"/>
</dbReference>
<accession>A0AAP9TYL0</accession>
<gene>
    <name evidence="2" type="ORF">HV178_27370</name>
</gene>
<organism evidence="2 3">
    <name type="scientific">Citrobacter freundii</name>
    <dbReference type="NCBI Taxonomy" id="546"/>
    <lineage>
        <taxon>Bacteria</taxon>
        <taxon>Pseudomonadati</taxon>
        <taxon>Pseudomonadota</taxon>
        <taxon>Gammaproteobacteria</taxon>
        <taxon>Enterobacterales</taxon>
        <taxon>Enterobacteriaceae</taxon>
        <taxon>Citrobacter</taxon>
        <taxon>Citrobacter freundii complex</taxon>
    </lineage>
</organism>
<name>A0AAP9TYL0_CITFR</name>
<keyword evidence="2" id="KW-0614">Plasmid</keyword>
<feature type="region of interest" description="Disordered" evidence="1">
    <location>
        <begin position="104"/>
        <end position="139"/>
    </location>
</feature>